<dbReference type="EMBL" id="JBHSGU010000002">
    <property type="protein sequence ID" value="MFC4699192.1"/>
    <property type="molecule type" value="Genomic_DNA"/>
</dbReference>
<dbReference type="Proteomes" id="UP001595897">
    <property type="component" value="Unassembled WGS sequence"/>
</dbReference>
<dbReference type="InterPro" id="IPR005119">
    <property type="entry name" value="LysR_subst-bd"/>
</dbReference>
<evidence type="ECO:0000313" key="7">
    <source>
        <dbReference type="Proteomes" id="UP001595897"/>
    </source>
</evidence>
<dbReference type="SUPFAM" id="SSF46785">
    <property type="entry name" value="Winged helix' DNA-binding domain"/>
    <property type="match status" value="1"/>
</dbReference>
<dbReference type="InterPro" id="IPR050950">
    <property type="entry name" value="HTH-type_LysR_regulators"/>
</dbReference>
<dbReference type="PROSITE" id="PS50931">
    <property type="entry name" value="HTH_LYSR"/>
    <property type="match status" value="1"/>
</dbReference>
<sequence>MSVSYKNMCAFVSVAQSNTFAEAAEKLCLSQPALSTSIKNMETQLGGPLFIRSTRRVTLTPEGEVFLPVAKRLINDWDSALNDVKDLFSIQKGRLAVASMPSFAEGHLAHLLQHYHETYPKITLRVLDVVMERVIDAVQTGRADIGFVFEPESLQGLSFAPLLEDSFCAVMPAQHELVGLSAISLSDIKPYPLVAMNTGSSIRLWVDKAFNQANITQEIVAEASQLGTLGQLVKTGLGLAIVPQLCKQQMLNKSLRCVPLKDSGLKKRVGMIARSPGALSNAGQSLWQMALKTVKDVK</sequence>
<evidence type="ECO:0000256" key="3">
    <source>
        <dbReference type="ARBA" id="ARBA00023125"/>
    </source>
</evidence>
<protein>
    <submittedName>
        <fullName evidence="6">LysR family transcriptional regulator</fullName>
    </submittedName>
</protein>
<organism evidence="6 7">
    <name type="scientific">Glaciecola siphonariae</name>
    <dbReference type="NCBI Taxonomy" id="521012"/>
    <lineage>
        <taxon>Bacteria</taxon>
        <taxon>Pseudomonadati</taxon>
        <taxon>Pseudomonadota</taxon>
        <taxon>Gammaproteobacteria</taxon>
        <taxon>Alteromonadales</taxon>
        <taxon>Alteromonadaceae</taxon>
        <taxon>Glaciecola</taxon>
    </lineage>
</organism>
<dbReference type="CDD" id="cd08440">
    <property type="entry name" value="PBP2_LTTR_like_4"/>
    <property type="match status" value="1"/>
</dbReference>
<comment type="similarity">
    <text evidence="1">Belongs to the LysR transcriptional regulatory family.</text>
</comment>
<reference evidence="7" key="1">
    <citation type="journal article" date="2019" name="Int. J. Syst. Evol. Microbiol.">
        <title>The Global Catalogue of Microorganisms (GCM) 10K type strain sequencing project: providing services to taxonomists for standard genome sequencing and annotation.</title>
        <authorList>
            <consortium name="The Broad Institute Genomics Platform"/>
            <consortium name="The Broad Institute Genome Sequencing Center for Infectious Disease"/>
            <person name="Wu L."/>
            <person name="Ma J."/>
        </authorList>
    </citation>
    <scope>NUCLEOTIDE SEQUENCE [LARGE SCALE GENOMIC DNA]</scope>
    <source>
        <strain evidence="7">KACC 12507</strain>
    </source>
</reference>
<dbReference type="InterPro" id="IPR036388">
    <property type="entry name" value="WH-like_DNA-bd_sf"/>
</dbReference>
<name>A0ABV9LRU5_9ALTE</name>
<comment type="caution">
    <text evidence="6">The sequence shown here is derived from an EMBL/GenBank/DDBJ whole genome shotgun (WGS) entry which is preliminary data.</text>
</comment>
<dbReference type="PANTHER" id="PTHR30419">
    <property type="entry name" value="HTH-TYPE TRANSCRIPTIONAL REGULATOR YBHD"/>
    <property type="match status" value="1"/>
</dbReference>
<dbReference type="PRINTS" id="PR00039">
    <property type="entry name" value="HTHLYSR"/>
</dbReference>
<gene>
    <name evidence="6" type="ORF">ACFO4O_03355</name>
</gene>
<keyword evidence="4" id="KW-0804">Transcription</keyword>
<dbReference type="SUPFAM" id="SSF53850">
    <property type="entry name" value="Periplasmic binding protein-like II"/>
    <property type="match status" value="1"/>
</dbReference>
<dbReference type="Gene3D" id="3.40.190.290">
    <property type="match status" value="1"/>
</dbReference>
<keyword evidence="7" id="KW-1185">Reference proteome</keyword>
<evidence type="ECO:0000256" key="2">
    <source>
        <dbReference type="ARBA" id="ARBA00023015"/>
    </source>
</evidence>
<keyword evidence="3" id="KW-0238">DNA-binding</keyword>
<evidence type="ECO:0000256" key="4">
    <source>
        <dbReference type="ARBA" id="ARBA00023163"/>
    </source>
</evidence>
<dbReference type="Gene3D" id="1.10.10.10">
    <property type="entry name" value="Winged helix-like DNA-binding domain superfamily/Winged helix DNA-binding domain"/>
    <property type="match status" value="1"/>
</dbReference>
<dbReference type="InterPro" id="IPR036390">
    <property type="entry name" value="WH_DNA-bd_sf"/>
</dbReference>
<dbReference type="Pfam" id="PF03466">
    <property type="entry name" value="LysR_substrate"/>
    <property type="match status" value="1"/>
</dbReference>
<evidence type="ECO:0000256" key="1">
    <source>
        <dbReference type="ARBA" id="ARBA00009437"/>
    </source>
</evidence>
<feature type="domain" description="HTH lysR-type" evidence="5">
    <location>
        <begin position="10"/>
        <end position="60"/>
    </location>
</feature>
<dbReference type="InterPro" id="IPR000847">
    <property type="entry name" value="LysR_HTH_N"/>
</dbReference>
<proteinExistence type="inferred from homology"/>
<accession>A0ABV9LRU5</accession>
<dbReference type="PANTHER" id="PTHR30419:SF30">
    <property type="entry name" value="LYSR FAMILY TRANSCRIPTIONAL REGULATOR"/>
    <property type="match status" value="1"/>
</dbReference>
<evidence type="ECO:0000313" key="6">
    <source>
        <dbReference type="EMBL" id="MFC4699192.1"/>
    </source>
</evidence>
<dbReference type="Pfam" id="PF00126">
    <property type="entry name" value="HTH_1"/>
    <property type="match status" value="1"/>
</dbReference>
<evidence type="ECO:0000259" key="5">
    <source>
        <dbReference type="PROSITE" id="PS50931"/>
    </source>
</evidence>
<dbReference type="RefSeq" id="WP_382405948.1">
    <property type="nucleotide sequence ID" value="NZ_JBHSGU010000002.1"/>
</dbReference>
<keyword evidence="2" id="KW-0805">Transcription regulation</keyword>